<dbReference type="InterPro" id="IPR002636">
    <property type="entry name" value="DUF29"/>
</dbReference>
<dbReference type="Proteomes" id="UP000830835">
    <property type="component" value="Unassembled WGS sequence"/>
</dbReference>
<keyword evidence="2" id="KW-1185">Reference proteome</keyword>
<dbReference type="RefSeq" id="WP_244349411.1">
    <property type="nucleotide sequence ID" value="NZ_JAFIRA010000007.1"/>
</dbReference>
<dbReference type="EMBL" id="JAFIRA010000007">
    <property type="protein sequence ID" value="MCJ2542181.1"/>
    <property type="molecule type" value="Genomic_DNA"/>
</dbReference>
<evidence type="ECO:0000313" key="2">
    <source>
        <dbReference type="Proteomes" id="UP000830835"/>
    </source>
</evidence>
<organism evidence="1 2">
    <name type="scientific">Thermostichus vulcanus str. 'Rupite'</name>
    <dbReference type="NCBI Taxonomy" id="2813851"/>
    <lineage>
        <taxon>Bacteria</taxon>
        <taxon>Bacillati</taxon>
        <taxon>Cyanobacteriota</taxon>
        <taxon>Cyanophyceae</taxon>
        <taxon>Thermostichales</taxon>
        <taxon>Thermostichaceae</taxon>
        <taxon>Thermostichus</taxon>
    </lineage>
</organism>
<name>A0ABT0C8R5_THEVL</name>
<gene>
    <name evidence="1" type="ORF">JX360_04560</name>
</gene>
<dbReference type="Pfam" id="PF01724">
    <property type="entry name" value="DUF29"/>
    <property type="match status" value="1"/>
</dbReference>
<sequence>MGSSTYESDFYAWTQTQVDLLRSGKLEELDWENLVEEIESLGKAERRELEGRLRVIVIHLLKWQFQPALRSRSWQLTLQEQHIRLQAHLQDNPSLQGWIPEALRRVYPLAVIGAERETGLESFPDECPFTIEQILATDFFPT</sequence>
<comment type="caution">
    <text evidence="1">The sequence shown here is derived from an EMBL/GenBank/DDBJ whole genome shotgun (WGS) entry which is preliminary data.</text>
</comment>
<accession>A0ABT0C8R5</accession>
<protein>
    <submittedName>
        <fullName evidence="1">DUF29 domain-containing protein</fullName>
    </submittedName>
</protein>
<proteinExistence type="predicted"/>
<dbReference type="Gene3D" id="1.20.1220.20">
    <property type="entry name" value="Uncharcterised protein PF01724"/>
    <property type="match status" value="1"/>
</dbReference>
<dbReference type="PANTHER" id="PTHR34235">
    <property type="entry name" value="SLR1203 PROTEIN-RELATED"/>
    <property type="match status" value="1"/>
</dbReference>
<reference evidence="1" key="1">
    <citation type="submission" date="2021-02" db="EMBL/GenBank/DDBJ databases">
        <title>The CRISPR/cas machinery reduction and long-range gene transfer in the hot spring cyanobacterium Synechococcus.</title>
        <authorList>
            <person name="Dvorak P."/>
            <person name="Jahodarova E."/>
            <person name="Hasler P."/>
            <person name="Poulickova A."/>
        </authorList>
    </citation>
    <scope>NUCLEOTIDE SEQUENCE</scope>
    <source>
        <strain evidence="1">Rupite</strain>
    </source>
</reference>
<evidence type="ECO:0000313" key="1">
    <source>
        <dbReference type="EMBL" id="MCJ2542181.1"/>
    </source>
</evidence>